<organism evidence="16">
    <name type="scientific">Methanotorris igneus (strain DSM 5666 / JCM 11834 / Kol 5)</name>
    <dbReference type="NCBI Taxonomy" id="880724"/>
    <lineage>
        <taxon>Archaea</taxon>
        <taxon>Methanobacteriati</taxon>
        <taxon>Methanobacteriota</taxon>
        <taxon>Methanomada group</taxon>
        <taxon>Methanococci</taxon>
        <taxon>Methanococcales</taxon>
        <taxon>Methanocaldococcaceae</taxon>
        <taxon>Methanotorris</taxon>
    </lineage>
</organism>
<evidence type="ECO:0000256" key="14">
    <source>
        <dbReference type="PIRSR" id="PIRSR005023-1"/>
    </source>
</evidence>
<evidence type="ECO:0000256" key="4">
    <source>
        <dbReference type="ARBA" id="ARBA00011738"/>
    </source>
</evidence>
<feature type="binding site" evidence="14">
    <location>
        <position position="59"/>
    </location>
    <ligand>
        <name>[4Fe-4S] cluster</name>
        <dbReference type="ChEBI" id="CHEBI:49883"/>
        <label>2</label>
    </ligand>
</feature>
<comment type="cofactor">
    <cofactor evidence="11">
        <name>[Ni-4Fe-5S] cluster</name>
        <dbReference type="ChEBI" id="CHEBI:177874"/>
    </cofactor>
</comment>
<dbReference type="FunFam" id="3.40.50.2030:FF:000005">
    <property type="entry name" value="Carbon monoxide dehydrogenase"/>
    <property type="match status" value="1"/>
</dbReference>
<dbReference type="GO" id="GO:0043885">
    <property type="term" value="F:anaerobic carbon-monoxide dehydrogenase activity"/>
    <property type="evidence" value="ECO:0007669"/>
    <property type="project" value="UniProtKB-UniRule"/>
</dbReference>
<dbReference type="InterPro" id="IPR010047">
    <property type="entry name" value="CODH"/>
</dbReference>
<keyword evidence="5 13" id="KW-0004">4Fe-4S</keyword>
<dbReference type="GO" id="GO:0051539">
    <property type="term" value="F:4 iron, 4 sulfur cluster binding"/>
    <property type="evidence" value="ECO:0007669"/>
    <property type="project" value="UniProtKB-UniRule"/>
</dbReference>
<feature type="binding site" evidence="14">
    <location>
        <position position="54"/>
    </location>
    <ligand>
        <name>[4Fe-4S] cluster</name>
        <dbReference type="ChEBI" id="CHEBI:49883"/>
        <label>2</label>
    </ligand>
</feature>
<keyword evidence="8 13" id="KW-0560">Oxidoreductase</keyword>
<dbReference type="Proteomes" id="UP000009227">
    <property type="component" value="Chromosome"/>
</dbReference>
<dbReference type="GO" id="GO:0006091">
    <property type="term" value="P:generation of precursor metabolites and energy"/>
    <property type="evidence" value="ECO:0007669"/>
    <property type="project" value="InterPro"/>
</dbReference>
<name>F6BAN0_METIK</name>
<dbReference type="GO" id="GO:0050418">
    <property type="term" value="F:hydroxylamine reductase activity"/>
    <property type="evidence" value="ECO:0007669"/>
    <property type="project" value="TreeGrafter"/>
</dbReference>
<dbReference type="Gene3D" id="1.20.1270.30">
    <property type="match status" value="1"/>
</dbReference>
<comment type="catalytic activity">
    <reaction evidence="12 13">
        <text>CO + 2 oxidized [2Fe-2S]-[ferredoxin] + H2O = 2 reduced [2Fe-2S]-[ferredoxin] + CO2 + 2 H(+)</text>
        <dbReference type="Rhea" id="RHEA:21040"/>
        <dbReference type="Rhea" id="RHEA-COMP:10000"/>
        <dbReference type="Rhea" id="RHEA-COMP:10001"/>
        <dbReference type="ChEBI" id="CHEBI:15377"/>
        <dbReference type="ChEBI" id="CHEBI:15378"/>
        <dbReference type="ChEBI" id="CHEBI:16526"/>
        <dbReference type="ChEBI" id="CHEBI:17245"/>
        <dbReference type="ChEBI" id="CHEBI:33737"/>
        <dbReference type="ChEBI" id="CHEBI:33738"/>
        <dbReference type="EC" id="1.2.7.4"/>
    </reaction>
</comment>
<dbReference type="HOGENOM" id="CLU_030631_0_0_2"/>
<sequence>MSANDKINELTISQPTKEMLSIAKEKGIETTWDRLEKQEPHCGFGQLGICCRNCTMGPCRIDPFGGEPRKGVCGATADTIVARNFARMVAAGTAAHSDHGRGVALTLLEGAEGKAPYPIKDKEKLKSVATKLGIEIEGKSDEEIAKEIAKKALEDFSRQNEDTLNFLKAYAPKKRFELWKSLGVLPRNIDREVVDIMHRTSIGVDNDPLSLIVQSIKTSLADGWGGSLLATELQDILFGTPQPVKGFADLGVLDEKKVNIIVHGHEPILSEKIVEAAESEEMQKLAKEVGAEGINVCGMCCTGNELLVRHGVPVAGNFLQQELAIITGAVEAMVVDVQCIMPSLPDIAKCYHTKIISTSKQAKFPGAVHIEFNEENADEIAKEIVKTAIENFKNRKKSVHIPNEKKECIVGFSVEAILSALGGSLDALIDAIKSGKIKGAVGIVGCNNPKVKHNYAHVELTKELIKNDILVVQTGCAAIACAEAGLLSLDAIELAGDGLKEVCKALNVPPVLHLGSCVDCSRILVLLGALAEALGVDISDLPVAGAAPEWMSEKAVAIGTYFVASGVFTVLGVVPPILGSKEVVKIATQDAEKLVGGKFAVETDPVKAAKLIIKHIEEKREKLGI</sequence>
<evidence type="ECO:0000256" key="10">
    <source>
        <dbReference type="ARBA" id="ARBA00023014"/>
    </source>
</evidence>
<comment type="cofactor">
    <cofactor evidence="1">
        <name>[4Fe-4S] cluster</name>
        <dbReference type="ChEBI" id="CHEBI:49883"/>
    </cofactor>
</comment>
<feature type="binding site" evidence="14">
    <location>
        <position position="51"/>
    </location>
    <ligand>
        <name>[4Fe-4S] cluster</name>
        <dbReference type="ChEBI" id="CHEBI:49883"/>
        <label>2</label>
    </ligand>
</feature>
<comment type="function">
    <text evidence="2">CODH oxidizes carbon monoxide coupled, via CooF, to the reduction of a hydrogen cation by a hydrogenase (possibly CooH).</text>
</comment>
<dbReference type="PANTHER" id="PTHR30109">
    <property type="entry name" value="HYDROXYLAMINE REDUCTASE"/>
    <property type="match status" value="1"/>
</dbReference>
<dbReference type="EC" id="1.2.7.4" evidence="13"/>
<dbReference type="GO" id="GO:0042542">
    <property type="term" value="P:response to hydrogen peroxide"/>
    <property type="evidence" value="ECO:0007669"/>
    <property type="project" value="TreeGrafter"/>
</dbReference>
<dbReference type="OrthoDB" id="146433at2157"/>
<evidence type="ECO:0000313" key="15">
    <source>
        <dbReference type="EMBL" id="AEF95844.1"/>
    </source>
</evidence>
<evidence type="ECO:0000256" key="1">
    <source>
        <dbReference type="ARBA" id="ARBA00001966"/>
    </source>
</evidence>
<evidence type="ECO:0000256" key="5">
    <source>
        <dbReference type="ARBA" id="ARBA00022485"/>
    </source>
</evidence>
<feature type="binding site" evidence="14">
    <location>
        <position position="265"/>
    </location>
    <ligand>
        <name>[Ni-4Fe-4S] cluster</name>
        <dbReference type="ChEBI" id="CHEBI:47739"/>
    </ligand>
</feature>
<evidence type="ECO:0000256" key="9">
    <source>
        <dbReference type="ARBA" id="ARBA00023004"/>
    </source>
</evidence>
<feature type="binding site" evidence="14">
    <location>
        <position position="73"/>
    </location>
    <ligand>
        <name>[4Fe-4S] cluster</name>
        <dbReference type="ChEBI" id="CHEBI:49883"/>
        <label>2</label>
    </ligand>
</feature>
<proteinExistence type="inferred from homology"/>
<reference evidence="15 16" key="1">
    <citation type="submission" date="2011-05" db="EMBL/GenBank/DDBJ databases">
        <title>Complete sequence of Methanotorris igneus Kol 5.</title>
        <authorList>
            <consortium name="US DOE Joint Genome Institute"/>
            <person name="Lucas S."/>
            <person name="Han J."/>
            <person name="Lapidus A."/>
            <person name="Cheng J.-F."/>
            <person name="Goodwin L."/>
            <person name="Pitluck S."/>
            <person name="Peters L."/>
            <person name="Mikhailova N."/>
            <person name="Chertkov O."/>
            <person name="Han C."/>
            <person name="Tapia R."/>
            <person name="Land M."/>
            <person name="Hauser L."/>
            <person name="Kyrpides N."/>
            <person name="Ivanova N."/>
            <person name="Pagani I."/>
            <person name="Sieprawska-Lupa M."/>
            <person name="Whitman W."/>
            <person name="Woyke T."/>
        </authorList>
    </citation>
    <scope>NUCLEOTIDE SEQUENCE [LARGE SCALE GENOMIC DNA]</scope>
    <source>
        <strain evidence="16">DSM 5666 / JCM 11834 / Kol 5</strain>
    </source>
</reference>
<evidence type="ECO:0000256" key="11">
    <source>
        <dbReference type="ARBA" id="ARBA00034454"/>
    </source>
</evidence>
<accession>F6BAN0</accession>
<keyword evidence="9 13" id="KW-0408">Iron</keyword>
<evidence type="ECO:0000256" key="3">
    <source>
        <dbReference type="ARBA" id="ARBA00010689"/>
    </source>
</evidence>
<gene>
    <name evidence="15" type="ordered locus">Metig_0288</name>
</gene>
<protein>
    <recommendedName>
        <fullName evidence="13">Carbon monoxide dehydrogenase</fullName>
        <ecNumber evidence="13">1.2.7.4</ecNumber>
    </recommendedName>
</protein>
<evidence type="ECO:0000256" key="6">
    <source>
        <dbReference type="ARBA" id="ARBA00022596"/>
    </source>
</evidence>
<dbReference type="InterPro" id="IPR016101">
    <property type="entry name" value="CO_DH_a-bundle"/>
</dbReference>
<dbReference type="Gene3D" id="3.40.50.2030">
    <property type="match status" value="2"/>
</dbReference>
<feature type="binding site" evidence="14">
    <location>
        <position position="339"/>
    </location>
    <ligand>
        <name>[Ni-4Fe-4S] cluster</name>
        <dbReference type="ChEBI" id="CHEBI:47739"/>
    </ligand>
</feature>
<dbReference type="PIRSF" id="PIRSF005023">
    <property type="entry name" value="CODH"/>
    <property type="match status" value="1"/>
</dbReference>
<dbReference type="EMBL" id="CP002737">
    <property type="protein sequence ID" value="AEF95844.1"/>
    <property type="molecule type" value="Genomic_DNA"/>
</dbReference>
<dbReference type="FunFam" id="1.20.1270.30:FF:000001">
    <property type="entry name" value="Carbon monoxide dehydrogenase"/>
    <property type="match status" value="1"/>
</dbReference>
<dbReference type="CDD" id="cd01915">
    <property type="entry name" value="CODH"/>
    <property type="match status" value="1"/>
</dbReference>
<evidence type="ECO:0000256" key="8">
    <source>
        <dbReference type="ARBA" id="ARBA00023002"/>
    </source>
</evidence>
<dbReference type="AlphaFoldDB" id="F6BAN0"/>
<dbReference type="PANTHER" id="PTHR30109:SF4">
    <property type="entry name" value="CARBON MONOXIDE DEHYDROGENASE"/>
    <property type="match status" value="1"/>
</dbReference>
<evidence type="ECO:0000256" key="12">
    <source>
        <dbReference type="ARBA" id="ARBA00048733"/>
    </source>
</evidence>
<comment type="similarity">
    <text evidence="3">Belongs to the Ni-containing carbon monoxide dehydrogenase family.</text>
</comment>
<dbReference type="GeneID" id="10643123"/>
<feature type="binding site" evidence="14">
    <location>
        <position position="517"/>
    </location>
    <ligand>
        <name>[Ni-4Fe-4S] cluster</name>
        <dbReference type="ChEBI" id="CHEBI:47739"/>
    </ligand>
</feature>
<dbReference type="SUPFAM" id="SSF56821">
    <property type="entry name" value="Prismane protein-like"/>
    <property type="match status" value="1"/>
</dbReference>
<comment type="subunit">
    <text evidence="4">Homodimer.</text>
</comment>
<feature type="binding site" evidence="14">
    <location>
        <position position="301"/>
    </location>
    <ligand>
        <name>[Ni-4Fe-4S] cluster</name>
        <dbReference type="ChEBI" id="CHEBI:47739"/>
    </ligand>
</feature>
<dbReference type="STRING" id="880724.Metig_0288"/>
<feature type="binding site" evidence="14">
    <location>
        <position position="476"/>
    </location>
    <ligand>
        <name>[Ni-4Fe-4S] cluster</name>
        <dbReference type="ChEBI" id="CHEBI:47739"/>
    </ligand>
</feature>
<dbReference type="NCBIfam" id="TIGR01702">
    <property type="entry name" value="CO_DH_cata"/>
    <property type="match status" value="1"/>
</dbReference>
<evidence type="ECO:0000256" key="7">
    <source>
        <dbReference type="ARBA" id="ARBA00022723"/>
    </source>
</evidence>
<dbReference type="RefSeq" id="WP_013798453.1">
    <property type="nucleotide sequence ID" value="NC_015562.1"/>
</dbReference>
<feature type="binding site" evidence="14">
    <location>
        <position position="42"/>
    </location>
    <ligand>
        <name>[4Fe-4S] cluster</name>
        <dbReference type="ChEBI" id="CHEBI:49883"/>
        <label>1</label>
        <note>ligand shared between dimeric partners</note>
    </ligand>
</feature>
<evidence type="ECO:0000313" key="16">
    <source>
        <dbReference type="Proteomes" id="UP000009227"/>
    </source>
</evidence>
<dbReference type="FunFam" id="3.40.50.2030:FF:000003">
    <property type="entry name" value="Carbon monoxide dehydrogenase"/>
    <property type="match status" value="1"/>
</dbReference>
<dbReference type="Pfam" id="PF03063">
    <property type="entry name" value="Prismane"/>
    <property type="match status" value="1"/>
</dbReference>
<feature type="binding site" evidence="14">
    <location>
        <position position="446"/>
    </location>
    <ligand>
        <name>[Ni-4Fe-4S] cluster</name>
        <dbReference type="ChEBI" id="CHEBI:47739"/>
    </ligand>
</feature>
<evidence type="ECO:0000256" key="2">
    <source>
        <dbReference type="ARBA" id="ARBA00002452"/>
    </source>
</evidence>
<keyword evidence="7 13" id="KW-0479">Metal-binding</keyword>
<keyword evidence="6 14" id="KW-0533">Nickel</keyword>
<feature type="binding site" evidence="14">
    <location>
        <position position="50"/>
    </location>
    <ligand>
        <name>[4Fe-4S] cluster</name>
        <dbReference type="ChEBI" id="CHEBI:49883"/>
        <label>1</label>
        <note>ligand shared between dimeric partners</note>
    </ligand>
</feature>
<dbReference type="InterPro" id="IPR016099">
    <property type="entry name" value="Prismane-like_a/b-sand"/>
</dbReference>
<dbReference type="KEGG" id="mig:Metig_0288"/>
<keyword evidence="10 13" id="KW-0411">Iron-sulfur</keyword>
<dbReference type="GO" id="GO:0016151">
    <property type="term" value="F:nickel cation binding"/>
    <property type="evidence" value="ECO:0007669"/>
    <property type="project" value="InterPro"/>
</dbReference>
<dbReference type="InterPro" id="IPR011254">
    <property type="entry name" value="Prismane-like_sf"/>
</dbReference>
<evidence type="ECO:0000256" key="13">
    <source>
        <dbReference type="PIRNR" id="PIRNR005023"/>
    </source>
</evidence>
<dbReference type="GO" id="GO:0004601">
    <property type="term" value="F:peroxidase activity"/>
    <property type="evidence" value="ECO:0007669"/>
    <property type="project" value="TreeGrafter"/>
</dbReference>
<keyword evidence="16" id="KW-1185">Reference proteome</keyword>
<dbReference type="InterPro" id="IPR004137">
    <property type="entry name" value="HCP/CODH"/>
</dbReference>